<evidence type="ECO:0000256" key="2">
    <source>
        <dbReference type="ARBA" id="ARBA00022448"/>
    </source>
</evidence>
<keyword evidence="3 12" id="KW-1134">Transmembrane beta strand</keyword>
<evidence type="ECO:0000313" key="17">
    <source>
        <dbReference type="EMBL" id="MCF1713879.1"/>
    </source>
</evidence>
<dbReference type="CDD" id="cd01347">
    <property type="entry name" value="ligand_gated_channel"/>
    <property type="match status" value="1"/>
</dbReference>
<proteinExistence type="inferred from homology"/>
<dbReference type="EMBL" id="JAKEVY010000001">
    <property type="protein sequence ID" value="MCF1713879.1"/>
    <property type="molecule type" value="Genomic_DNA"/>
</dbReference>
<keyword evidence="10 12" id="KW-0472">Membrane</keyword>
<dbReference type="SUPFAM" id="SSF49464">
    <property type="entry name" value="Carboxypeptidase regulatory domain-like"/>
    <property type="match status" value="1"/>
</dbReference>
<dbReference type="InterPro" id="IPR008969">
    <property type="entry name" value="CarboxyPept-like_regulatory"/>
</dbReference>
<keyword evidence="7" id="KW-0408">Iron</keyword>
<comment type="subcellular location">
    <subcellularLocation>
        <location evidence="1 12">Cell outer membrane</location>
        <topology evidence="1 12">Multi-pass membrane protein</topology>
    </subcellularLocation>
</comment>
<evidence type="ECO:0000256" key="9">
    <source>
        <dbReference type="ARBA" id="ARBA00023077"/>
    </source>
</evidence>
<keyword evidence="11 12" id="KW-0998">Cell outer membrane</keyword>
<evidence type="ECO:0000256" key="4">
    <source>
        <dbReference type="ARBA" id="ARBA00022496"/>
    </source>
</evidence>
<evidence type="ECO:0000256" key="1">
    <source>
        <dbReference type="ARBA" id="ARBA00004571"/>
    </source>
</evidence>
<dbReference type="Pfam" id="PF07715">
    <property type="entry name" value="Plug"/>
    <property type="match status" value="1"/>
</dbReference>
<keyword evidence="17" id="KW-0675">Receptor</keyword>
<keyword evidence="8" id="KW-0406">Ion transport</keyword>
<evidence type="ECO:0000256" key="14">
    <source>
        <dbReference type="SAM" id="SignalP"/>
    </source>
</evidence>
<dbReference type="InterPro" id="IPR039426">
    <property type="entry name" value="TonB-dep_rcpt-like"/>
</dbReference>
<evidence type="ECO:0000256" key="6">
    <source>
        <dbReference type="ARBA" id="ARBA00022729"/>
    </source>
</evidence>
<keyword evidence="5 12" id="KW-0812">Transmembrane</keyword>
<comment type="caution">
    <text evidence="17">The sequence shown here is derived from an EMBL/GenBank/DDBJ whole genome shotgun (WGS) entry which is preliminary data.</text>
</comment>
<evidence type="ECO:0000256" key="8">
    <source>
        <dbReference type="ARBA" id="ARBA00023065"/>
    </source>
</evidence>
<reference evidence="17 18" key="1">
    <citation type="submission" date="2022-01" db="EMBL/GenBank/DDBJ databases">
        <title>Flavihumibacter sp. nov., isolated from sediment of a river.</title>
        <authorList>
            <person name="Liu H."/>
        </authorList>
    </citation>
    <scope>NUCLEOTIDE SEQUENCE [LARGE SCALE GENOMIC DNA]</scope>
    <source>
        <strain evidence="17 18">RY-1</strain>
    </source>
</reference>
<organism evidence="17 18">
    <name type="scientific">Flavihumibacter fluminis</name>
    <dbReference type="NCBI Taxonomy" id="2909236"/>
    <lineage>
        <taxon>Bacteria</taxon>
        <taxon>Pseudomonadati</taxon>
        <taxon>Bacteroidota</taxon>
        <taxon>Chitinophagia</taxon>
        <taxon>Chitinophagales</taxon>
        <taxon>Chitinophagaceae</taxon>
        <taxon>Flavihumibacter</taxon>
    </lineage>
</organism>
<feature type="signal peptide" evidence="14">
    <location>
        <begin position="1"/>
        <end position="21"/>
    </location>
</feature>
<keyword evidence="9 13" id="KW-0798">TonB box</keyword>
<feature type="domain" description="TonB-dependent receptor-like beta-barrel" evidence="15">
    <location>
        <begin position="301"/>
        <end position="731"/>
    </location>
</feature>
<evidence type="ECO:0000256" key="12">
    <source>
        <dbReference type="PROSITE-ProRule" id="PRU01360"/>
    </source>
</evidence>
<protein>
    <submittedName>
        <fullName evidence="17">TonB-dependent receptor</fullName>
    </submittedName>
</protein>
<dbReference type="PANTHER" id="PTHR32552">
    <property type="entry name" value="FERRICHROME IRON RECEPTOR-RELATED"/>
    <property type="match status" value="1"/>
</dbReference>
<evidence type="ECO:0000256" key="3">
    <source>
        <dbReference type="ARBA" id="ARBA00022452"/>
    </source>
</evidence>
<dbReference type="InterPro" id="IPR012910">
    <property type="entry name" value="Plug_dom"/>
</dbReference>
<dbReference type="InterPro" id="IPR000531">
    <property type="entry name" value="Beta-barrel_TonB"/>
</dbReference>
<name>A0ABS9BDT6_9BACT</name>
<evidence type="ECO:0000256" key="10">
    <source>
        <dbReference type="ARBA" id="ARBA00023136"/>
    </source>
</evidence>
<dbReference type="Proteomes" id="UP001200145">
    <property type="component" value="Unassembled WGS sequence"/>
</dbReference>
<dbReference type="InterPro" id="IPR037066">
    <property type="entry name" value="Plug_dom_sf"/>
</dbReference>
<dbReference type="InterPro" id="IPR036942">
    <property type="entry name" value="Beta-barrel_TonB_sf"/>
</dbReference>
<evidence type="ECO:0000313" key="18">
    <source>
        <dbReference type="Proteomes" id="UP001200145"/>
    </source>
</evidence>
<dbReference type="RefSeq" id="WP_234864406.1">
    <property type="nucleotide sequence ID" value="NZ_JAKEVY010000001.1"/>
</dbReference>
<gene>
    <name evidence="17" type="ORF">L0U88_04450</name>
</gene>
<dbReference type="SUPFAM" id="SSF56935">
    <property type="entry name" value="Porins"/>
    <property type="match status" value="1"/>
</dbReference>
<keyword evidence="4" id="KW-0410">Iron transport</keyword>
<dbReference type="PROSITE" id="PS52016">
    <property type="entry name" value="TONB_DEPENDENT_REC_3"/>
    <property type="match status" value="1"/>
</dbReference>
<evidence type="ECO:0000256" key="11">
    <source>
        <dbReference type="ARBA" id="ARBA00023237"/>
    </source>
</evidence>
<keyword evidence="2 12" id="KW-0813">Transport</keyword>
<evidence type="ECO:0000256" key="5">
    <source>
        <dbReference type="ARBA" id="ARBA00022692"/>
    </source>
</evidence>
<keyword evidence="6 14" id="KW-0732">Signal</keyword>
<evidence type="ECO:0000259" key="15">
    <source>
        <dbReference type="Pfam" id="PF00593"/>
    </source>
</evidence>
<dbReference type="Gene3D" id="2.40.170.20">
    <property type="entry name" value="TonB-dependent receptor, beta-barrel domain"/>
    <property type="match status" value="1"/>
</dbReference>
<evidence type="ECO:0000259" key="16">
    <source>
        <dbReference type="Pfam" id="PF07715"/>
    </source>
</evidence>
<dbReference type="Gene3D" id="2.170.130.10">
    <property type="entry name" value="TonB-dependent receptor, plug domain"/>
    <property type="match status" value="1"/>
</dbReference>
<evidence type="ECO:0000256" key="13">
    <source>
        <dbReference type="RuleBase" id="RU003357"/>
    </source>
</evidence>
<feature type="domain" description="TonB-dependent receptor plug" evidence="16">
    <location>
        <begin position="121"/>
        <end position="227"/>
    </location>
</feature>
<evidence type="ECO:0000256" key="7">
    <source>
        <dbReference type="ARBA" id="ARBA00023004"/>
    </source>
</evidence>
<sequence>MSVLSRLLSVVILLVTQPCFAQKKVSATLIDSINNEPINGATIQCTNSTCNCSCVSTNSGRFEMNCRDCRFLKITHTGYQSFIVPIEQLLKAPGTLRLQPFAGSLNEIIVTASRGEKIKRTEAPIAIGLISTASIHETKAQSADQLLNKVSGVNMVNLGNEQHQMSIRQPMTTKSLFLYLEDGIPVRTTGLFNHNALLEMNLAATKKIEVIKGPSSSLYGSEAIGGVVNFISLAPTPVPALKISLQGNNIGYKRADLQSSFQFGKWGFALSGYYAGKRNSFMEYTDFHKGTVTARVDYTFSEKTQLQNSYTITDYYSDMRSGVDSISFATHRFFNPQTFTYRKVKAQRFRSTLHHSWNDNSNSSLSVILRKNSIGQNPAYRIKEDYRKVNGVWKGDKTLAHGEINESSFKSLAIISQHKHQFQWKNAELIGGLSADLSPSGYSASYIKIHKDTVAGKFDSYQSTDSTLTNYKTTINNYAAFLQFAFEPVKGLRLVGSLRYDLFQYKFINNLTPSAFSGAADTSTNFKKLSPKIGFTYNPTKRIGFFANYSEGFVPPQVTELFTGVKVPYLQPSLFKNYEIGGWMEWLPGKLSADFSVYQLNGSNEIVNVRLDDGSFANQNSGRTSHKGIEVGVNATPLKNLQLRTSASYSKHLFEEYVEKGVSYNGREMNNAPRWLLNAEAWYRPAFLKGFRIGTELQLVGPYFVDPQNTARYQGYTVWHLRAAYRYKAVETWVHLLNAGNRYYSNITSKSSFGYSYQLADPRSVNIGMSIDLGSLLKNN</sequence>
<accession>A0ABS9BDT6</accession>
<dbReference type="Pfam" id="PF00593">
    <property type="entry name" value="TonB_dep_Rec_b-barrel"/>
    <property type="match status" value="1"/>
</dbReference>
<comment type="similarity">
    <text evidence="12 13">Belongs to the TonB-dependent receptor family.</text>
</comment>
<feature type="chain" id="PRO_5045994621" evidence="14">
    <location>
        <begin position="22"/>
        <end position="780"/>
    </location>
</feature>
<keyword evidence="18" id="KW-1185">Reference proteome</keyword>
<dbReference type="PANTHER" id="PTHR32552:SF68">
    <property type="entry name" value="FERRICHROME OUTER MEMBRANE TRANSPORTER_PHAGE RECEPTOR"/>
    <property type="match status" value="1"/>
</dbReference>